<dbReference type="InterPro" id="IPR025979">
    <property type="entry name" value="ChrR-like_cupin_dom"/>
</dbReference>
<dbReference type="SUPFAM" id="SSF51182">
    <property type="entry name" value="RmlC-like cupins"/>
    <property type="match status" value="1"/>
</dbReference>
<accession>S4W6G9</accession>
<dbReference type="AlphaFoldDB" id="S4W6G9"/>
<dbReference type="Gene3D" id="2.60.120.10">
    <property type="entry name" value="Jelly Rolls"/>
    <property type="match status" value="1"/>
</dbReference>
<dbReference type="InterPro" id="IPR011051">
    <property type="entry name" value="RmlC_Cupin_sf"/>
</dbReference>
<proteinExistence type="predicted"/>
<organism evidence="2">
    <name type="scientific">uncultured bacterium B19D1_C12D4_E9D6</name>
    <dbReference type="NCBI Taxonomy" id="1329637"/>
    <lineage>
        <taxon>Bacteria</taxon>
        <taxon>environmental samples</taxon>
    </lineage>
</organism>
<sequence length="76" mass="8492">MIHMEPGAVTIKHVHRRREEYLIIEGDLVESDGTVLGPGDYVIYPPGSEHNSRTVNGCLLVGIDFNFTEKPGEWTP</sequence>
<name>S4W6G9_9BACT</name>
<evidence type="ECO:0000313" key="2">
    <source>
        <dbReference type="EMBL" id="AGO87474.1"/>
    </source>
</evidence>
<protein>
    <recommendedName>
        <fullName evidence="1">ChrR-like cupin domain-containing protein</fullName>
    </recommendedName>
</protein>
<evidence type="ECO:0000259" key="1">
    <source>
        <dbReference type="Pfam" id="PF12973"/>
    </source>
</evidence>
<dbReference type="Pfam" id="PF12973">
    <property type="entry name" value="Cupin_7"/>
    <property type="match status" value="1"/>
</dbReference>
<feature type="domain" description="ChrR-like cupin" evidence="1">
    <location>
        <begin position="1"/>
        <end position="60"/>
    </location>
</feature>
<dbReference type="EMBL" id="KC810034">
    <property type="protein sequence ID" value="AGO87474.1"/>
    <property type="molecule type" value="Genomic_DNA"/>
</dbReference>
<reference evidence="2" key="1">
    <citation type="submission" date="2013-03" db="EMBL/GenBank/DDBJ databases">
        <authorList>
            <person name="Ballestriero F."/>
        </authorList>
    </citation>
    <scope>NUCLEOTIDE SEQUENCE</scope>
</reference>
<dbReference type="InterPro" id="IPR014710">
    <property type="entry name" value="RmlC-like_jellyroll"/>
</dbReference>